<feature type="domain" description="F-box" evidence="1">
    <location>
        <begin position="1"/>
        <end position="45"/>
    </location>
</feature>
<dbReference type="Gene3D" id="1.20.1280.50">
    <property type="match status" value="1"/>
</dbReference>
<dbReference type="PROSITE" id="PS50181">
    <property type="entry name" value="FBOX"/>
    <property type="match status" value="1"/>
</dbReference>
<dbReference type="InterPro" id="IPR006527">
    <property type="entry name" value="F-box-assoc_dom_typ1"/>
</dbReference>
<organism evidence="2 3">
    <name type="scientific">Helianthus annuus</name>
    <name type="common">Common sunflower</name>
    <dbReference type="NCBI Taxonomy" id="4232"/>
    <lineage>
        <taxon>Eukaryota</taxon>
        <taxon>Viridiplantae</taxon>
        <taxon>Streptophyta</taxon>
        <taxon>Embryophyta</taxon>
        <taxon>Tracheophyta</taxon>
        <taxon>Spermatophyta</taxon>
        <taxon>Magnoliopsida</taxon>
        <taxon>eudicotyledons</taxon>
        <taxon>Gunneridae</taxon>
        <taxon>Pentapetalae</taxon>
        <taxon>asterids</taxon>
        <taxon>campanulids</taxon>
        <taxon>Asterales</taxon>
        <taxon>Asteraceae</taxon>
        <taxon>Asteroideae</taxon>
        <taxon>Heliantheae alliance</taxon>
        <taxon>Heliantheae</taxon>
        <taxon>Helianthus</taxon>
    </lineage>
</organism>
<comment type="caution">
    <text evidence="2">The sequence shown here is derived from an EMBL/GenBank/DDBJ whole genome shotgun (WGS) entry which is preliminary data.</text>
</comment>
<dbReference type="InterPro" id="IPR050796">
    <property type="entry name" value="SCF_F-box_component"/>
</dbReference>
<evidence type="ECO:0000313" key="2">
    <source>
        <dbReference type="EMBL" id="KAF5765007.1"/>
    </source>
</evidence>
<evidence type="ECO:0000313" key="3">
    <source>
        <dbReference type="Proteomes" id="UP000215914"/>
    </source>
</evidence>
<accession>A0A9K3E111</accession>
<proteinExistence type="predicted"/>
<dbReference type="InterPro" id="IPR001810">
    <property type="entry name" value="F-box_dom"/>
</dbReference>
<dbReference type="CDD" id="cd22157">
    <property type="entry name" value="F-box_AtFBW1-like"/>
    <property type="match status" value="1"/>
</dbReference>
<dbReference type="SMART" id="SM00256">
    <property type="entry name" value="FBOX"/>
    <property type="match status" value="1"/>
</dbReference>
<reference evidence="2" key="2">
    <citation type="submission" date="2020-06" db="EMBL/GenBank/DDBJ databases">
        <title>Helianthus annuus Genome sequencing and assembly Release 2.</title>
        <authorList>
            <person name="Gouzy J."/>
            <person name="Langlade N."/>
            <person name="Munos S."/>
        </authorList>
    </citation>
    <scope>NUCLEOTIDE SEQUENCE</scope>
    <source>
        <tissue evidence="2">Leaves</tissue>
    </source>
</reference>
<dbReference type="Gramene" id="mRNA:HanXRQr2_Chr15g0698641">
    <property type="protein sequence ID" value="mRNA:HanXRQr2_Chr15g0698641"/>
    <property type="gene ID" value="HanXRQr2_Chr15g0698641"/>
</dbReference>
<dbReference type="EMBL" id="MNCJ02000330">
    <property type="protein sequence ID" value="KAF5765007.1"/>
    <property type="molecule type" value="Genomic_DNA"/>
</dbReference>
<gene>
    <name evidence="2" type="ORF">HanXRQr2_Chr15g0698641</name>
</gene>
<protein>
    <submittedName>
        <fullName evidence="2">F-box domain-containing protein</fullName>
    </submittedName>
</protein>
<dbReference type="InterPro" id="IPR036047">
    <property type="entry name" value="F-box-like_dom_sf"/>
</dbReference>
<evidence type="ECO:0000259" key="1">
    <source>
        <dbReference type="PROSITE" id="PS50181"/>
    </source>
</evidence>
<dbReference type="NCBIfam" id="TIGR01640">
    <property type="entry name" value="F_box_assoc_1"/>
    <property type="match status" value="1"/>
</dbReference>
<dbReference type="PANTHER" id="PTHR31672">
    <property type="entry name" value="BNACNNG10540D PROTEIN"/>
    <property type="match status" value="1"/>
</dbReference>
<keyword evidence="3" id="KW-1185">Reference proteome</keyword>
<dbReference type="Pfam" id="PF00646">
    <property type="entry name" value="F-box"/>
    <property type="match status" value="1"/>
</dbReference>
<dbReference type="Pfam" id="PF07734">
    <property type="entry name" value="FBA_1"/>
    <property type="match status" value="1"/>
</dbReference>
<dbReference type="InterPro" id="IPR017451">
    <property type="entry name" value="F-box-assoc_interact_dom"/>
</dbReference>
<dbReference type="Proteomes" id="UP000215914">
    <property type="component" value="Unassembled WGS sequence"/>
</dbReference>
<reference evidence="2" key="1">
    <citation type="journal article" date="2017" name="Nature">
        <title>The sunflower genome provides insights into oil metabolism, flowering and Asterid evolution.</title>
        <authorList>
            <person name="Badouin H."/>
            <person name="Gouzy J."/>
            <person name="Grassa C.J."/>
            <person name="Murat F."/>
            <person name="Staton S.E."/>
            <person name="Cottret L."/>
            <person name="Lelandais-Briere C."/>
            <person name="Owens G.L."/>
            <person name="Carrere S."/>
            <person name="Mayjonade B."/>
            <person name="Legrand L."/>
            <person name="Gill N."/>
            <person name="Kane N.C."/>
            <person name="Bowers J.E."/>
            <person name="Hubner S."/>
            <person name="Bellec A."/>
            <person name="Berard A."/>
            <person name="Berges H."/>
            <person name="Blanchet N."/>
            <person name="Boniface M.C."/>
            <person name="Brunel D."/>
            <person name="Catrice O."/>
            <person name="Chaidir N."/>
            <person name="Claudel C."/>
            <person name="Donnadieu C."/>
            <person name="Faraut T."/>
            <person name="Fievet G."/>
            <person name="Helmstetter N."/>
            <person name="King M."/>
            <person name="Knapp S.J."/>
            <person name="Lai Z."/>
            <person name="Le Paslier M.C."/>
            <person name="Lippi Y."/>
            <person name="Lorenzon L."/>
            <person name="Mandel J.R."/>
            <person name="Marage G."/>
            <person name="Marchand G."/>
            <person name="Marquand E."/>
            <person name="Bret-Mestries E."/>
            <person name="Morien E."/>
            <person name="Nambeesan S."/>
            <person name="Nguyen T."/>
            <person name="Pegot-Espagnet P."/>
            <person name="Pouilly N."/>
            <person name="Raftis F."/>
            <person name="Sallet E."/>
            <person name="Schiex T."/>
            <person name="Thomas J."/>
            <person name="Vandecasteele C."/>
            <person name="Vares D."/>
            <person name="Vear F."/>
            <person name="Vautrin S."/>
            <person name="Crespi M."/>
            <person name="Mangin B."/>
            <person name="Burke J.M."/>
            <person name="Salse J."/>
            <person name="Munos S."/>
            <person name="Vincourt P."/>
            <person name="Rieseberg L.H."/>
            <person name="Langlade N.B."/>
        </authorList>
    </citation>
    <scope>NUCLEOTIDE SEQUENCE</scope>
    <source>
        <tissue evidence="2">Leaves</tissue>
    </source>
</reference>
<name>A0A9K3E111_HELAN</name>
<dbReference type="AlphaFoldDB" id="A0A9K3E111"/>
<sequence>MSDRIPLEILSEILKTLPVKSLLRLQSVCKAWKSLIKSSDFIARYSSQRQHLLIRYTKLDDFKLEYVSLLMIILSPNRESPPLFPCWAVIWNPSIRKAVDVVVPRVTYYNLYRSALGFGVCSKTSDAKIVTITHSQSGIIDMESVNPWQVEVFTLTTRAWRSLYSDNLPRKSVKHFKLPVVVDGCLYWLAHNCDGITVDDGTFTTDLIISFDLTSEEFGEVNLPDSLAHPHCSLSMHKLRESLVVVEDNRQVYHLWVMEDGVPKSFQKLFTMSIHSPGVSIVCLRGFMKTGEPLIELRTHPGNTRILAAYEPYSNSINNLRINVRKGLYYFVYSYTETLLLL</sequence>
<dbReference type="PANTHER" id="PTHR31672:SF10">
    <property type="entry name" value="F-BOX DOMAIN-CONTAINING PROTEIN"/>
    <property type="match status" value="1"/>
</dbReference>
<dbReference type="SUPFAM" id="SSF81383">
    <property type="entry name" value="F-box domain"/>
    <property type="match status" value="1"/>
</dbReference>